<dbReference type="EMBL" id="QKOX01000026">
    <property type="protein sequence ID" value="RWT19366.1"/>
    <property type="molecule type" value="Genomic_DNA"/>
</dbReference>
<sequence length="41" mass="4805">MISARCDPTSIYLKTHLQFFNINPTLRCIWYDQITLLDSGD</sequence>
<reference evidence="1 2" key="1">
    <citation type="submission" date="2018-06" db="EMBL/GenBank/DDBJ databases">
        <title>Carbapenemase-producing Enterobacteriaceae present in wastewater treatment plant effluent and nearby surface waters in the US.</title>
        <authorList>
            <person name="Mathys D.A."/>
            <person name="Mollenkopf D.F."/>
            <person name="Feicht S.M."/>
            <person name="Adams R.J."/>
            <person name="Albers A.L."/>
            <person name="Stuever D.M."/>
            <person name="Daniels J.B."/>
            <person name="Wittum T.E."/>
        </authorList>
    </citation>
    <scope>NUCLEOTIDE SEQUENCE [LARGE SCALE GENOMIC DNA]</scope>
    <source>
        <strain evidence="1 2">GEO_47_Down_B</strain>
    </source>
</reference>
<accession>A0A443VI26</accession>
<gene>
    <name evidence="1" type="ORF">DN603_21185</name>
</gene>
<dbReference type="AlphaFoldDB" id="A0A443VI26"/>
<name>A0A443VI26_RAOPL</name>
<evidence type="ECO:0000313" key="2">
    <source>
        <dbReference type="Proteomes" id="UP000288843"/>
    </source>
</evidence>
<evidence type="ECO:0000313" key="1">
    <source>
        <dbReference type="EMBL" id="RWT19366.1"/>
    </source>
</evidence>
<dbReference type="KEGG" id="rpln:B1209_25840"/>
<protein>
    <submittedName>
        <fullName evidence="1">3-hydroxyacyl-CoA dehydrogenase</fullName>
    </submittedName>
</protein>
<comment type="caution">
    <text evidence="1">The sequence shown here is derived from an EMBL/GenBank/DDBJ whole genome shotgun (WGS) entry which is preliminary data.</text>
</comment>
<dbReference type="Proteomes" id="UP000288843">
    <property type="component" value="Unassembled WGS sequence"/>
</dbReference>
<proteinExistence type="predicted"/>
<organism evidence="1 2">
    <name type="scientific">Raoultella planticola</name>
    <name type="common">Klebsiella planticola</name>
    <dbReference type="NCBI Taxonomy" id="575"/>
    <lineage>
        <taxon>Bacteria</taxon>
        <taxon>Pseudomonadati</taxon>
        <taxon>Pseudomonadota</taxon>
        <taxon>Gammaproteobacteria</taxon>
        <taxon>Enterobacterales</taxon>
        <taxon>Enterobacteriaceae</taxon>
        <taxon>Klebsiella/Raoultella group</taxon>
        <taxon>Raoultella</taxon>
    </lineage>
</organism>